<dbReference type="PANTHER" id="PTHR43537">
    <property type="entry name" value="TRANSCRIPTIONAL REGULATOR, GNTR FAMILY"/>
    <property type="match status" value="1"/>
</dbReference>
<sequence>MRLEDFVERLLALSSEEGEMRGARLPPERELGERLQISRGALREQLSILDGLGFLERTQGRGSYLHMPNDEFVRTFFTVSRQVGYIDDDKYAEARMMIEETVAAGAAERASDEQIAALRELVDTMIASTRAGDYDAALEADVRFHSELTDIIDNPIFRFLEAGLSHVLHETIQYRRQLAIEVEEPDADGIRKTDKVHYTIVDAIAAHDPDRARQAMREHFEDWRRLGFPDSH</sequence>
<dbReference type="EMBL" id="PGFB01000002">
    <property type="protein sequence ID" value="PJJ63767.1"/>
    <property type="molecule type" value="Genomic_DNA"/>
</dbReference>
<dbReference type="GO" id="GO:0003677">
    <property type="term" value="F:DNA binding"/>
    <property type="evidence" value="ECO:0007669"/>
    <property type="project" value="UniProtKB-KW"/>
</dbReference>
<dbReference type="InterPro" id="IPR011711">
    <property type="entry name" value="GntR_C"/>
</dbReference>
<evidence type="ECO:0000259" key="4">
    <source>
        <dbReference type="PROSITE" id="PS50949"/>
    </source>
</evidence>
<protein>
    <submittedName>
        <fullName evidence="5">GntR family transcriptional repressor for pyruvate dehydrogenase complex</fullName>
    </submittedName>
</protein>
<dbReference type="Proteomes" id="UP000230161">
    <property type="component" value="Unassembled WGS sequence"/>
</dbReference>
<dbReference type="GO" id="GO:0003700">
    <property type="term" value="F:DNA-binding transcription factor activity"/>
    <property type="evidence" value="ECO:0007669"/>
    <property type="project" value="InterPro"/>
</dbReference>
<dbReference type="InterPro" id="IPR008920">
    <property type="entry name" value="TF_FadR/GntR_C"/>
</dbReference>
<gene>
    <name evidence="5" type="ORF">CLV54_1442</name>
</gene>
<dbReference type="InterPro" id="IPR036388">
    <property type="entry name" value="WH-like_DNA-bd_sf"/>
</dbReference>
<feature type="domain" description="HTH gntR-type" evidence="4">
    <location>
        <begin position="1"/>
        <end position="68"/>
    </location>
</feature>
<dbReference type="SUPFAM" id="SSF46785">
    <property type="entry name" value="Winged helix' DNA-binding domain"/>
    <property type="match status" value="1"/>
</dbReference>
<dbReference type="OrthoDB" id="7989071at2"/>
<dbReference type="Pfam" id="PF07729">
    <property type="entry name" value="FCD"/>
    <property type="match status" value="1"/>
</dbReference>
<dbReference type="InterPro" id="IPR000524">
    <property type="entry name" value="Tscrpt_reg_HTH_GntR"/>
</dbReference>
<proteinExistence type="predicted"/>
<name>A0A2M9C094_9MICO</name>
<keyword evidence="5" id="KW-0670">Pyruvate</keyword>
<dbReference type="PROSITE" id="PS50949">
    <property type="entry name" value="HTH_GNTR"/>
    <property type="match status" value="1"/>
</dbReference>
<dbReference type="Gene3D" id="1.20.120.530">
    <property type="entry name" value="GntR ligand-binding domain-like"/>
    <property type="match status" value="1"/>
</dbReference>
<evidence type="ECO:0000256" key="1">
    <source>
        <dbReference type="ARBA" id="ARBA00023015"/>
    </source>
</evidence>
<dbReference type="SUPFAM" id="SSF48008">
    <property type="entry name" value="GntR ligand-binding domain-like"/>
    <property type="match status" value="1"/>
</dbReference>
<evidence type="ECO:0000313" key="5">
    <source>
        <dbReference type="EMBL" id="PJJ63767.1"/>
    </source>
</evidence>
<dbReference type="Gene3D" id="1.10.10.10">
    <property type="entry name" value="Winged helix-like DNA-binding domain superfamily/Winged helix DNA-binding domain"/>
    <property type="match status" value="1"/>
</dbReference>
<comment type="caution">
    <text evidence="5">The sequence shown here is derived from an EMBL/GenBank/DDBJ whole genome shotgun (WGS) entry which is preliminary data.</text>
</comment>
<dbReference type="Pfam" id="PF00392">
    <property type="entry name" value="GntR"/>
    <property type="match status" value="1"/>
</dbReference>
<keyword evidence="6" id="KW-1185">Reference proteome</keyword>
<keyword evidence="1" id="KW-0805">Transcription regulation</keyword>
<dbReference type="InterPro" id="IPR036390">
    <property type="entry name" value="WH_DNA-bd_sf"/>
</dbReference>
<evidence type="ECO:0000313" key="6">
    <source>
        <dbReference type="Proteomes" id="UP000230161"/>
    </source>
</evidence>
<dbReference type="RefSeq" id="WP_100344228.1">
    <property type="nucleotide sequence ID" value="NZ_PGFB01000002.1"/>
</dbReference>
<accession>A0A2M9C094</accession>
<keyword evidence="3" id="KW-0804">Transcription</keyword>
<evidence type="ECO:0000256" key="3">
    <source>
        <dbReference type="ARBA" id="ARBA00023163"/>
    </source>
</evidence>
<dbReference type="AlphaFoldDB" id="A0A2M9C094"/>
<reference evidence="5 6" key="1">
    <citation type="submission" date="2017-11" db="EMBL/GenBank/DDBJ databases">
        <title>Genomic Encyclopedia of Archaeal and Bacterial Type Strains, Phase II (KMG-II): From Individual Species to Whole Genera.</title>
        <authorList>
            <person name="Goeker M."/>
        </authorList>
    </citation>
    <scope>NUCLEOTIDE SEQUENCE [LARGE SCALE GENOMIC DNA]</scope>
    <source>
        <strain evidence="5 6">DSM 25625</strain>
    </source>
</reference>
<evidence type="ECO:0000256" key="2">
    <source>
        <dbReference type="ARBA" id="ARBA00023125"/>
    </source>
</evidence>
<keyword evidence="2" id="KW-0238">DNA-binding</keyword>
<organism evidence="5 6">
    <name type="scientific">Compostimonas suwonensis</name>
    <dbReference type="NCBI Taxonomy" id="1048394"/>
    <lineage>
        <taxon>Bacteria</taxon>
        <taxon>Bacillati</taxon>
        <taxon>Actinomycetota</taxon>
        <taxon>Actinomycetes</taxon>
        <taxon>Micrococcales</taxon>
        <taxon>Microbacteriaceae</taxon>
        <taxon>Compostimonas</taxon>
    </lineage>
</organism>
<dbReference type="PRINTS" id="PR00035">
    <property type="entry name" value="HTHGNTR"/>
</dbReference>
<dbReference type="SMART" id="SM00895">
    <property type="entry name" value="FCD"/>
    <property type="match status" value="1"/>
</dbReference>
<dbReference type="PANTHER" id="PTHR43537:SF5">
    <property type="entry name" value="UXU OPERON TRANSCRIPTIONAL REGULATOR"/>
    <property type="match status" value="1"/>
</dbReference>